<evidence type="ECO:0000313" key="12">
    <source>
        <dbReference type="Proteomes" id="UP000439113"/>
    </source>
</evidence>
<dbReference type="PANTHER" id="PTHR11384">
    <property type="entry name" value="ATP-BINDING CASSETTE, SUB-FAMILY D MEMBER"/>
    <property type="match status" value="1"/>
</dbReference>
<dbReference type="GO" id="GO:0140359">
    <property type="term" value="F:ABC-type transporter activity"/>
    <property type="evidence" value="ECO:0007669"/>
    <property type="project" value="InterPro"/>
</dbReference>
<keyword evidence="3 8" id="KW-0812">Transmembrane</keyword>
<dbReference type="InterPro" id="IPR036640">
    <property type="entry name" value="ABC1_TM_sf"/>
</dbReference>
<dbReference type="OrthoDB" id="9810134at2"/>
<comment type="subcellular location">
    <subcellularLocation>
        <location evidence="1">Cell membrane</location>
        <topology evidence="1">Multi-pass membrane protein</topology>
    </subcellularLocation>
</comment>
<proteinExistence type="predicted"/>
<evidence type="ECO:0000256" key="3">
    <source>
        <dbReference type="ARBA" id="ARBA00022692"/>
    </source>
</evidence>
<reference evidence="11 12" key="1">
    <citation type="submission" date="2019-11" db="EMBL/GenBank/DDBJ databases">
        <title>Whole-genome sequence of a Rhodoblastus acidophilus DSM 142.</title>
        <authorList>
            <person name="Kyndt J.A."/>
            <person name="Meyer T.E."/>
        </authorList>
    </citation>
    <scope>NUCLEOTIDE SEQUENCE [LARGE SCALE GENOMIC DNA]</scope>
    <source>
        <strain evidence="11 12">DSM 142</strain>
    </source>
</reference>
<feature type="transmembrane region" description="Helical" evidence="8">
    <location>
        <begin position="162"/>
        <end position="181"/>
    </location>
</feature>
<dbReference type="Proteomes" id="UP000439113">
    <property type="component" value="Unassembled WGS sequence"/>
</dbReference>
<dbReference type="InterPro" id="IPR003439">
    <property type="entry name" value="ABC_transporter-like_ATP-bd"/>
</dbReference>
<feature type="transmembrane region" description="Helical" evidence="8">
    <location>
        <begin position="85"/>
        <end position="102"/>
    </location>
</feature>
<feature type="transmembrane region" description="Helical" evidence="8">
    <location>
        <begin position="201"/>
        <end position="221"/>
    </location>
</feature>
<keyword evidence="6 8" id="KW-1133">Transmembrane helix</keyword>
<evidence type="ECO:0000256" key="5">
    <source>
        <dbReference type="ARBA" id="ARBA00022840"/>
    </source>
</evidence>
<keyword evidence="2" id="KW-0813">Transport</keyword>
<dbReference type="RefSeq" id="WP_155446520.1">
    <property type="nucleotide sequence ID" value="NZ_JAOQNR010000015.1"/>
</dbReference>
<feature type="domain" description="ABC transporter" evidence="9">
    <location>
        <begin position="382"/>
        <end position="587"/>
    </location>
</feature>
<dbReference type="Gene3D" id="3.40.50.300">
    <property type="entry name" value="P-loop containing nucleotide triphosphate hydrolases"/>
    <property type="match status" value="1"/>
</dbReference>
<keyword evidence="5 11" id="KW-0067">ATP-binding</keyword>
<evidence type="ECO:0000259" key="9">
    <source>
        <dbReference type="PROSITE" id="PS50893"/>
    </source>
</evidence>
<dbReference type="PROSITE" id="PS50929">
    <property type="entry name" value="ABC_TM1F"/>
    <property type="match status" value="1"/>
</dbReference>
<sequence>MAEGAGAASGTADGGSGIDDFVALARSLLRALCASPQAMALLALAAGLCAVVAATTFMQLRLNAWTKAFYDTLADKDISGFGRQLVLYLFIAGTLLALNVAQKRLNLTMKMKLREGLTRDLIAQWLAPGRVFLIAGAGLIGVNPDQRVHEDVNHLAELSTDLGVGLLQSALLLLSFIGVLWSLSEGVLLSLGGRPFSIPGYMVWAALIYAGAASLLSWRAARRLVPINAERYARESNLRFALVHASEHGEGIAVHRGEADEKLRLNEKFDRLLDVLRAHVGVTTLLTWVTAGYGWITLVAPIIVVSPAYFSGSLTFGGLLMAVGAFEQVNLSLRWFVDNAGAIADWRATLLRVAGFRRALEAQDRVDGVSRIRLAVSPDNTLRFDDLVVISPSARIGIDAAQVEIAPGEHTLIVGAPGSGKTTLFRALAGLWSWGAGGIQLPSDDRIMFMPKRAYMTDGSLRENLAYPAQADQFASTHFEEALARMGLDHLVRRLDERERWDRELTEAEQQSLAFARLLLHKPLWVIVDSAMDSLPAAARKTLFEMFGRELSASTLINISGPQGADPFFRRVLHLVALQPRSTGAKLGR</sequence>
<dbReference type="GO" id="GO:0005524">
    <property type="term" value="F:ATP binding"/>
    <property type="evidence" value="ECO:0007669"/>
    <property type="project" value="UniProtKB-KW"/>
</dbReference>
<evidence type="ECO:0000256" key="8">
    <source>
        <dbReference type="SAM" id="Phobius"/>
    </source>
</evidence>
<dbReference type="Gene3D" id="1.20.1560.10">
    <property type="entry name" value="ABC transporter type 1, transmembrane domain"/>
    <property type="match status" value="1"/>
</dbReference>
<dbReference type="GO" id="GO:0016887">
    <property type="term" value="F:ATP hydrolysis activity"/>
    <property type="evidence" value="ECO:0007669"/>
    <property type="project" value="InterPro"/>
</dbReference>
<comment type="caution">
    <text evidence="11">The sequence shown here is derived from an EMBL/GenBank/DDBJ whole genome shotgun (WGS) entry which is preliminary data.</text>
</comment>
<dbReference type="InterPro" id="IPR027417">
    <property type="entry name" value="P-loop_NTPase"/>
</dbReference>
<evidence type="ECO:0000256" key="1">
    <source>
        <dbReference type="ARBA" id="ARBA00004651"/>
    </source>
</evidence>
<dbReference type="Pfam" id="PF00005">
    <property type="entry name" value="ABC_tran"/>
    <property type="match status" value="1"/>
</dbReference>
<keyword evidence="7 8" id="KW-0472">Membrane</keyword>
<evidence type="ECO:0000256" key="2">
    <source>
        <dbReference type="ARBA" id="ARBA00022448"/>
    </source>
</evidence>
<dbReference type="EMBL" id="WNKS01000011">
    <property type="protein sequence ID" value="MTV31836.1"/>
    <property type="molecule type" value="Genomic_DNA"/>
</dbReference>
<feature type="transmembrane region" description="Helical" evidence="8">
    <location>
        <begin position="38"/>
        <end position="58"/>
    </location>
</feature>
<dbReference type="SUPFAM" id="SSF90123">
    <property type="entry name" value="ABC transporter transmembrane region"/>
    <property type="match status" value="1"/>
</dbReference>
<feature type="transmembrane region" description="Helical" evidence="8">
    <location>
        <begin position="275"/>
        <end position="296"/>
    </location>
</feature>
<accession>A0A6N8DPQ4</accession>
<feature type="domain" description="ABC transmembrane type-1" evidence="10">
    <location>
        <begin position="46"/>
        <end position="345"/>
    </location>
</feature>
<dbReference type="AlphaFoldDB" id="A0A6N8DPQ4"/>
<name>A0A6N8DPQ4_RHOAC</name>
<protein>
    <submittedName>
        <fullName evidence="11">ATP-binding cassette domain-containing protein</fullName>
    </submittedName>
</protein>
<dbReference type="PROSITE" id="PS50893">
    <property type="entry name" value="ABC_TRANSPORTER_2"/>
    <property type="match status" value="1"/>
</dbReference>
<gene>
    <name evidence="11" type="ORF">GJ654_12655</name>
</gene>
<feature type="transmembrane region" description="Helical" evidence="8">
    <location>
        <begin position="302"/>
        <end position="326"/>
    </location>
</feature>
<dbReference type="SMART" id="SM00382">
    <property type="entry name" value="AAA"/>
    <property type="match status" value="1"/>
</dbReference>
<dbReference type="PANTHER" id="PTHR11384:SF59">
    <property type="entry name" value="LYSOSOMAL COBALAMIN TRANSPORTER ABCD4"/>
    <property type="match status" value="1"/>
</dbReference>
<dbReference type="GO" id="GO:0005886">
    <property type="term" value="C:plasma membrane"/>
    <property type="evidence" value="ECO:0007669"/>
    <property type="project" value="UniProtKB-SubCell"/>
</dbReference>
<dbReference type="SUPFAM" id="SSF52540">
    <property type="entry name" value="P-loop containing nucleoside triphosphate hydrolases"/>
    <property type="match status" value="1"/>
</dbReference>
<dbReference type="Pfam" id="PF06472">
    <property type="entry name" value="ABC_membrane_2"/>
    <property type="match status" value="1"/>
</dbReference>
<evidence type="ECO:0000256" key="6">
    <source>
        <dbReference type="ARBA" id="ARBA00022989"/>
    </source>
</evidence>
<evidence type="ECO:0000259" key="10">
    <source>
        <dbReference type="PROSITE" id="PS50929"/>
    </source>
</evidence>
<organism evidence="11 12">
    <name type="scientific">Rhodoblastus acidophilus</name>
    <name type="common">Rhodopseudomonas acidophila</name>
    <dbReference type="NCBI Taxonomy" id="1074"/>
    <lineage>
        <taxon>Bacteria</taxon>
        <taxon>Pseudomonadati</taxon>
        <taxon>Pseudomonadota</taxon>
        <taxon>Alphaproteobacteria</taxon>
        <taxon>Hyphomicrobiales</taxon>
        <taxon>Rhodoblastaceae</taxon>
        <taxon>Rhodoblastus</taxon>
    </lineage>
</organism>
<dbReference type="InterPro" id="IPR003593">
    <property type="entry name" value="AAA+_ATPase"/>
</dbReference>
<dbReference type="InterPro" id="IPR011527">
    <property type="entry name" value="ABC1_TM_dom"/>
</dbReference>
<keyword evidence="4" id="KW-0547">Nucleotide-binding</keyword>
<evidence type="ECO:0000256" key="4">
    <source>
        <dbReference type="ARBA" id="ARBA00022741"/>
    </source>
</evidence>
<evidence type="ECO:0000256" key="7">
    <source>
        <dbReference type="ARBA" id="ARBA00023136"/>
    </source>
</evidence>
<evidence type="ECO:0000313" key="11">
    <source>
        <dbReference type="EMBL" id="MTV31836.1"/>
    </source>
</evidence>
<dbReference type="InterPro" id="IPR050835">
    <property type="entry name" value="ABC_transporter_sub-D"/>
</dbReference>